<protein>
    <submittedName>
        <fullName evidence="2">ATP-binding protein</fullName>
    </submittedName>
</protein>
<dbReference type="PANTHER" id="PTHR43581:SF2">
    <property type="entry name" value="EXCINUCLEASE ATPASE SUBUNIT"/>
    <property type="match status" value="1"/>
</dbReference>
<dbReference type="EMBL" id="SRLD01000011">
    <property type="protein sequence ID" value="TGE17404.1"/>
    <property type="molecule type" value="Genomic_DNA"/>
</dbReference>
<dbReference type="Proteomes" id="UP000297739">
    <property type="component" value="Unassembled WGS sequence"/>
</dbReference>
<keyword evidence="2" id="KW-0547">Nucleotide-binding</keyword>
<dbReference type="InterPro" id="IPR003959">
    <property type="entry name" value="ATPase_AAA_core"/>
</dbReference>
<comment type="caution">
    <text evidence="2">The sequence shown here is derived from an EMBL/GenBank/DDBJ whole genome shotgun (WGS) entry which is preliminary data.</text>
</comment>
<proteinExistence type="predicted"/>
<dbReference type="GO" id="GO:0005524">
    <property type="term" value="F:ATP binding"/>
    <property type="evidence" value="ECO:0007669"/>
    <property type="project" value="UniProtKB-KW"/>
</dbReference>
<dbReference type="SUPFAM" id="SSF52540">
    <property type="entry name" value="P-loop containing nucleoside triphosphate hydrolases"/>
    <property type="match status" value="1"/>
</dbReference>
<keyword evidence="2" id="KW-0067">ATP-binding</keyword>
<gene>
    <name evidence="2" type="ORF">E5J99_07545</name>
</gene>
<dbReference type="Pfam" id="PF13304">
    <property type="entry name" value="AAA_21"/>
    <property type="match status" value="1"/>
</dbReference>
<dbReference type="PANTHER" id="PTHR43581">
    <property type="entry name" value="ATP/GTP PHOSPHATASE"/>
    <property type="match status" value="1"/>
</dbReference>
<reference evidence="2 3" key="1">
    <citation type="submission" date="2019-04" db="EMBL/GenBank/DDBJ databases">
        <authorList>
            <person name="Feng G."/>
            <person name="Zhang J."/>
            <person name="Zhu H."/>
        </authorList>
    </citation>
    <scope>NUCLEOTIDE SEQUENCE [LARGE SCALE GENOMIC DNA]</scope>
    <source>
        <strain evidence="2 3">JCM 17223</strain>
    </source>
</reference>
<dbReference type="InterPro" id="IPR027417">
    <property type="entry name" value="P-loop_NTPase"/>
</dbReference>
<name>A0A4Z0PN61_9BACT</name>
<keyword evidence="3" id="KW-1185">Reference proteome</keyword>
<dbReference type="CDD" id="cd00267">
    <property type="entry name" value="ABC_ATPase"/>
    <property type="match status" value="1"/>
</dbReference>
<accession>A0A4Z0PN61</accession>
<dbReference type="GO" id="GO:0016887">
    <property type="term" value="F:ATP hydrolysis activity"/>
    <property type="evidence" value="ECO:0007669"/>
    <property type="project" value="InterPro"/>
</dbReference>
<sequence>MKISIKKFKKIDDTTVDLAPVNVFIGANNSGKSSFIQGIQFAVSGCQTLLLKRTNWTKNKSKNILEKKLALDSTDFLYAPTRYIENLYHGQKLTGSRTRGTRKSMSFSFDDRSLSASIEISKGKNGGFTTIMTGKTLGDDLSSIENPFCVYVPGIAGIPIQEKFEVPIAIKKSATRGDSNNYLRNIISNISLDAAKWSGFIESVNKVYSDVAVKVIFNQDVSEFIEINVINDGNTLPIDSVGTGLLQTLQAFAYIEYFNPRIILLDEPDAHIHPTKQKLLANELLKRAEANSDLRVVFSTHSRYILEALEGKAKVFHFNHGNALPDVKEGKILLDIGAADADYLFSKKHLKYVIVTEDEVDNIEEKKNFIKKFALANGLTEDEFVLHSYGGCKNVESAKILKGFVAKQIPSVEVIIHLDRDQKLDNDTELLKLTKSCEAKGIKLFITELSEIENYFCTAEHIAGIYGINSEDAQDLYQSKIIELEEFTKNKMSNFLLRERPELTLNKKGQQDIKTLKECVDNIYSLNKAILTPGKELMGKLKQHIQQHFGKSPQDILGISSALSSDKFKEVLK</sequence>
<dbReference type="AlphaFoldDB" id="A0A4Z0PN61"/>
<dbReference type="OrthoDB" id="866678at2"/>
<dbReference type="Gene3D" id="3.40.50.300">
    <property type="entry name" value="P-loop containing nucleotide triphosphate hydrolases"/>
    <property type="match status" value="2"/>
</dbReference>
<dbReference type="InterPro" id="IPR051396">
    <property type="entry name" value="Bact_Antivir_Def_Nuclease"/>
</dbReference>
<evidence type="ECO:0000313" key="3">
    <source>
        <dbReference type="Proteomes" id="UP000297739"/>
    </source>
</evidence>
<feature type="domain" description="ATPase AAA-type core" evidence="1">
    <location>
        <begin position="21"/>
        <end position="307"/>
    </location>
</feature>
<dbReference type="RefSeq" id="WP_135497108.1">
    <property type="nucleotide sequence ID" value="NZ_SRLD01000011.1"/>
</dbReference>
<evidence type="ECO:0000259" key="1">
    <source>
        <dbReference type="Pfam" id="PF13304"/>
    </source>
</evidence>
<organism evidence="2 3">
    <name type="scientific">Hymenobacter elongatus</name>
    <dbReference type="NCBI Taxonomy" id="877208"/>
    <lineage>
        <taxon>Bacteria</taxon>
        <taxon>Pseudomonadati</taxon>
        <taxon>Bacteroidota</taxon>
        <taxon>Cytophagia</taxon>
        <taxon>Cytophagales</taxon>
        <taxon>Hymenobacteraceae</taxon>
        <taxon>Hymenobacter</taxon>
    </lineage>
</organism>
<evidence type="ECO:0000313" key="2">
    <source>
        <dbReference type="EMBL" id="TGE17404.1"/>
    </source>
</evidence>